<dbReference type="OrthoDB" id="9778320at2"/>
<feature type="region of interest" description="Disordered" evidence="3">
    <location>
        <begin position="26"/>
        <end position="68"/>
    </location>
</feature>
<proteinExistence type="predicted"/>
<reference evidence="5 6" key="1">
    <citation type="submission" date="2019-09" db="EMBL/GenBank/DDBJ databases">
        <title>Actinomadura physcomitrii sp. nov., a novel actinomycete isolated from moss [Physcomitrium sphaericum (Ludw) Fuernr].</title>
        <authorList>
            <person name="Zhuang X."/>
            <person name="Liu C."/>
        </authorList>
    </citation>
    <scope>NUCLEOTIDE SEQUENCE [LARGE SCALE GENOMIC DNA]</scope>
    <source>
        <strain evidence="5 6">HMC1</strain>
    </source>
</reference>
<organism evidence="5 6">
    <name type="scientific">Actinomadura rudentiformis</name>
    <dbReference type="NCBI Taxonomy" id="359158"/>
    <lineage>
        <taxon>Bacteria</taxon>
        <taxon>Bacillati</taxon>
        <taxon>Actinomycetota</taxon>
        <taxon>Actinomycetes</taxon>
        <taxon>Streptosporangiales</taxon>
        <taxon>Thermomonosporaceae</taxon>
        <taxon>Actinomadura</taxon>
    </lineage>
</organism>
<dbReference type="PANTHER" id="PTHR34216:SF3">
    <property type="entry name" value="POLY-BETA-1,6-N-ACETYL-D-GLUCOSAMINE N-DEACETYLASE"/>
    <property type="match status" value="1"/>
</dbReference>
<keyword evidence="6" id="KW-1185">Reference proteome</keyword>
<dbReference type="InterPro" id="IPR051398">
    <property type="entry name" value="Polysacch_Deacetylase"/>
</dbReference>
<dbReference type="Proteomes" id="UP000468735">
    <property type="component" value="Unassembled WGS sequence"/>
</dbReference>
<dbReference type="PANTHER" id="PTHR34216">
    <property type="match status" value="1"/>
</dbReference>
<dbReference type="Pfam" id="PF01522">
    <property type="entry name" value="Polysacc_deac_1"/>
    <property type="match status" value="1"/>
</dbReference>
<dbReference type="AlphaFoldDB" id="A0A6H9YR65"/>
<dbReference type="InterPro" id="IPR011330">
    <property type="entry name" value="Glyco_hydro/deAcase_b/a-brl"/>
</dbReference>
<dbReference type="GO" id="GO:0005975">
    <property type="term" value="P:carbohydrate metabolic process"/>
    <property type="evidence" value="ECO:0007669"/>
    <property type="project" value="InterPro"/>
</dbReference>
<evidence type="ECO:0000256" key="2">
    <source>
        <dbReference type="ARBA" id="ARBA00022729"/>
    </source>
</evidence>
<dbReference type="SUPFAM" id="SSF88713">
    <property type="entry name" value="Glycoside hydrolase/deacetylase"/>
    <property type="match status" value="1"/>
</dbReference>
<accession>A0A6H9YR65</accession>
<keyword evidence="2" id="KW-0732">Signal</keyword>
<sequence>MPTLHKLAGFLIVCAVVLGLTLPGARRDEKPPADAARAAQRGKASPGVTATARPAGAATPSATPTGPVKIGAASPAAVSAKANELGEIPVLMYHRIMKKTELSLDRSVTEFRNEVTRLAKEGYVPITAAELVSGRIDVPLGKHPVVLTFDDSTPGHFGLDAQGRPKPDTAVAILMEVAAKFPGFRPVATFYLNDDLFGMGDQAGAGLKWLQQHGFDLGNHTVSHPDLSQLSQKEVQKEIGGMESKIFSLTGTHAATLAYPFGSVPEKRSWAQKKDGEYDFKGVLLAGWKPSGSPFDKDFDPFAILRVRSEGKISENDCREFCSIAWLDKLNKDPDTRYTSDGDPNTISFRASDERLLAKKYRPFGRSY</sequence>
<feature type="domain" description="NodB homology" evidence="4">
    <location>
        <begin position="143"/>
        <end position="368"/>
    </location>
</feature>
<feature type="compositionally biased region" description="Low complexity" evidence="3">
    <location>
        <begin position="33"/>
        <end position="68"/>
    </location>
</feature>
<evidence type="ECO:0000313" key="5">
    <source>
        <dbReference type="EMBL" id="KAB2342714.1"/>
    </source>
</evidence>
<gene>
    <name evidence="5" type="ORF">F8566_37405</name>
</gene>
<evidence type="ECO:0000313" key="6">
    <source>
        <dbReference type="Proteomes" id="UP000468735"/>
    </source>
</evidence>
<dbReference type="GO" id="GO:0005576">
    <property type="term" value="C:extracellular region"/>
    <property type="evidence" value="ECO:0007669"/>
    <property type="project" value="UniProtKB-SubCell"/>
</dbReference>
<protein>
    <submittedName>
        <fullName evidence="5">Polysaccharide deacetylase family protein</fullName>
    </submittedName>
</protein>
<dbReference type="InterPro" id="IPR002509">
    <property type="entry name" value="NODB_dom"/>
</dbReference>
<name>A0A6H9YR65_9ACTN</name>
<dbReference type="Gene3D" id="3.20.20.370">
    <property type="entry name" value="Glycoside hydrolase/deacetylase"/>
    <property type="match status" value="1"/>
</dbReference>
<comment type="caution">
    <text evidence="5">The sequence shown here is derived from an EMBL/GenBank/DDBJ whole genome shotgun (WGS) entry which is preliminary data.</text>
</comment>
<dbReference type="RefSeq" id="WP_151566801.1">
    <property type="nucleotide sequence ID" value="NZ_WBMT01000021.1"/>
</dbReference>
<evidence type="ECO:0000256" key="1">
    <source>
        <dbReference type="ARBA" id="ARBA00004613"/>
    </source>
</evidence>
<comment type="subcellular location">
    <subcellularLocation>
        <location evidence="1">Secreted</location>
    </subcellularLocation>
</comment>
<dbReference type="EMBL" id="WBMT01000021">
    <property type="protein sequence ID" value="KAB2342714.1"/>
    <property type="molecule type" value="Genomic_DNA"/>
</dbReference>
<evidence type="ECO:0000256" key="3">
    <source>
        <dbReference type="SAM" id="MobiDB-lite"/>
    </source>
</evidence>
<evidence type="ECO:0000259" key="4">
    <source>
        <dbReference type="PROSITE" id="PS51677"/>
    </source>
</evidence>
<dbReference type="PROSITE" id="PS51677">
    <property type="entry name" value="NODB"/>
    <property type="match status" value="1"/>
</dbReference>
<dbReference type="GO" id="GO:0016810">
    <property type="term" value="F:hydrolase activity, acting on carbon-nitrogen (but not peptide) bonds"/>
    <property type="evidence" value="ECO:0007669"/>
    <property type="project" value="InterPro"/>
</dbReference>